<evidence type="ECO:0000313" key="1">
    <source>
        <dbReference type="EMBL" id="KAI1693252.1"/>
    </source>
</evidence>
<proteinExistence type="predicted"/>
<dbReference type="AlphaFoldDB" id="A0AAD4MIA3"/>
<sequence>MTLAFRNQLSQAANQMRTLLATAPPDWTAAEDASAALSLLALEEEIAVNTEHSDALLNEAARFEEGQRLFLSAFGKLPSGSKDAEQKTYDDLLNEIRLDELQAECRQMSAQSLVAFAPTSARSRNCAPKSHKLAPQPMSHLTTIAAATREYYATSSNRTNR</sequence>
<comment type="caution">
    <text evidence="1">The sequence shown here is derived from an EMBL/GenBank/DDBJ whole genome shotgun (WGS) entry which is preliminary data.</text>
</comment>
<dbReference type="Proteomes" id="UP001201812">
    <property type="component" value="Unassembled WGS sequence"/>
</dbReference>
<evidence type="ECO:0000313" key="2">
    <source>
        <dbReference type="Proteomes" id="UP001201812"/>
    </source>
</evidence>
<protein>
    <submittedName>
        <fullName evidence="1">Uncharacterized protein</fullName>
    </submittedName>
</protein>
<dbReference type="EMBL" id="JAKKPZ010000655">
    <property type="protein sequence ID" value="KAI1693252.1"/>
    <property type="molecule type" value="Genomic_DNA"/>
</dbReference>
<accession>A0AAD4MIA3</accession>
<gene>
    <name evidence="1" type="ORF">DdX_20763</name>
</gene>
<keyword evidence="2" id="KW-1185">Reference proteome</keyword>
<reference evidence="1" key="1">
    <citation type="submission" date="2022-01" db="EMBL/GenBank/DDBJ databases">
        <title>Genome Sequence Resource for Two Populations of Ditylenchus destructor, the Migratory Endoparasitic Phytonematode.</title>
        <authorList>
            <person name="Zhang H."/>
            <person name="Lin R."/>
            <person name="Xie B."/>
        </authorList>
    </citation>
    <scope>NUCLEOTIDE SEQUENCE</scope>
    <source>
        <strain evidence="1">BazhouSP</strain>
    </source>
</reference>
<name>A0AAD4MIA3_9BILA</name>
<organism evidence="1 2">
    <name type="scientific">Ditylenchus destructor</name>
    <dbReference type="NCBI Taxonomy" id="166010"/>
    <lineage>
        <taxon>Eukaryota</taxon>
        <taxon>Metazoa</taxon>
        <taxon>Ecdysozoa</taxon>
        <taxon>Nematoda</taxon>
        <taxon>Chromadorea</taxon>
        <taxon>Rhabditida</taxon>
        <taxon>Tylenchina</taxon>
        <taxon>Tylenchomorpha</taxon>
        <taxon>Sphaerularioidea</taxon>
        <taxon>Anguinidae</taxon>
        <taxon>Anguininae</taxon>
        <taxon>Ditylenchus</taxon>
    </lineage>
</organism>